<feature type="compositionally biased region" description="Low complexity" evidence="1">
    <location>
        <begin position="1"/>
        <end position="32"/>
    </location>
</feature>
<organism evidence="3 4">
    <name type="scientific">Streptomyces ortus</name>
    <dbReference type="NCBI Taxonomy" id="2867268"/>
    <lineage>
        <taxon>Bacteria</taxon>
        <taxon>Bacillati</taxon>
        <taxon>Actinomycetota</taxon>
        <taxon>Actinomycetes</taxon>
        <taxon>Kitasatosporales</taxon>
        <taxon>Streptomycetaceae</taxon>
        <taxon>Streptomyces</taxon>
    </lineage>
</organism>
<evidence type="ECO:0000256" key="2">
    <source>
        <dbReference type="SAM" id="Phobius"/>
    </source>
</evidence>
<evidence type="ECO:0000256" key="1">
    <source>
        <dbReference type="SAM" id="MobiDB-lite"/>
    </source>
</evidence>
<gene>
    <name evidence="3" type="ORF">K3769_31885</name>
</gene>
<keyword evidence="2" id="KW-1133">Transmembrane helix</keyword>
<dbReference type="Proteomes" id="UP001165590">
    <property type="component" value="Unassembled WGS sequence"/>
</dbReference>
<feature type="transmembrane region" description="Helical" evidence="2">
    <location>
        <begin position="40"/>
        <end position="60"/>
    </location>
</feature>
<dbReference type="EMBL" id="JAIFZO010000002">
    <property type="protein sequence ID" value="MCX4237292.1"/>
    <property type="molecule type" value="Genomic_DNA"/>
</dbReference>
<proteinExistence type="predicted"/>
<dbReference type="Gene3D" id="3.10.450.50">
    <property type="match status" value="1"/>
</dbReference>
<keyword evidence="2" id="KW-0812">Transmembrane</keyword>
<name>A0ABT3VBI0_9ACTN</name>
<evidence type="ECO:0000313" key="4">
    <source>
        <dbReference type="Proteomes" id="UP001165590"/>
    </source>
</evidence>
<evidence type="ECO:0000313" key="3">
    <source>
        <dbReference type="EMBL" id="MCX4237292.1"/>
    </source>
</evidence>
<sequence length="195" mass="20468">MNSNNSSNGSSATGYTSSSADSTSHTRNSGATGRRRGRRAALVAGLVVATALPLGITASAEATSADATARTAAFRSVSGQPSNSVTRIADFYGAYIDAQSGPGEGGDLVTELRKYYVDADYLKEIAAWEDANHADGVLRAQNVPAKWTVTDNGKADRSEAVVTMTWGDRTTTKLVVDMNRDHEIIHIGDKGIGSK</sequence>
<dbReference type="RefSeq" id="WP_267029717.1">
    <property type="nucleotide sequence ID" value="NZ_JAIFZO010000002.1"/>
</dbReference>
<feature type="region of interest" description="Disordered" evidence="1">
    <location>
        <begin position="1"/>
        <end position="37"/>
    </location>
</feature>
<accession>A0ABT3VBI0</accession>
<keyword evidence="2" id="KW-0472">Membrane</keyword>
<protein>
    <submittedName>
        <fullName evidence="3">Uncharacterized protein</fullName>
    </submittedName>
</protein>
<keyword evidence="4" id="KW-1185">Reference proteome</keyword>
<reference evidence="3" key="1">
    <citation type="journal article" date="2022" name="bioRxiv">
        <title>Discovery and biosynthetic assessment of Streptomyces ortus sp nov. isolated from a deep-sea sponge.</title>
        <authorList>
            <person name="Williams S.E."/>
        </authorList>
    </citation>
    <scope>NUCLEOTIDE SEQUENCE</scope>
    <source>
        <strain evidence="3">A15ISP2-DRY2</strain>
    </source>
</reference>
<comment type="caution">
    <text evidence="3">The sequence shown here is derived from an EMBL/GenBank/DDBJ whole genome shotgun (WGS) entry which is preliminary data.</text>
</comment>